<accession>A0A0D2WK27</accession>
<evidence type="ECO:0000313" key="2">
    <source>
        <dbReference type="Proteomes" id="UP000008743"/>
    </source>
</evidence>
<organism evidence="1 2">
    <name type="scientific">Capsaspora owczarzaki (strain ATCC 30864)</name>
    <dbReference type="NCBI Taxonomy" id="595528"/>
    <lineage>
        <taxon>Eukaryota</taxon>
        <taxon>Filasterea</taxon>
        <taxon>Capsaspora</taxon>
    </lineage>
</organism>
<reference evidence="2" key="1">
    <citation type="submission" date="2011-02" db="EMBL/GenBank/DDBJ databases">
        <title>The Genome Sequence of Capsaspora owczarzaki ATCC 30864.</title>
        <authorList>
            <person name="Russ C."/>
            <person name="Cuomo C."/>
            <person name="Burger G."/>
            <person name="Gray M.W."/>
            <person name="Holland P.W.H."/>
            <person name="King N."/>
            <person name="Lang F.B.F."/>
            <person name="Roger A.J."/>
            <person name="Ruiz-Trillo I."/>
            <person name="Young S.K."/>
            <person name="Zeng Q."/>
            <person name="Gargeya S."/>
            <person name="Alvarado L."/>
            <person name="Berlin A."/>
            <person name="Chapman S.B."/>
            <person name="Chen Z."/>
            <person name="Freedman E."/>
            <person name="Gellesch M."/>
            <person name="Goldberg J."/>
            <person name="Griggs A."/>
            <person name="Gujja S."/>
            <person name="Heilman E."/>
            <person name="Heiman D."/>
            <person name="Howarth C."/>
            <person name="Mehta T."/>
            <person name="Neiman D."/>
            <person name="Pearson M."/>
            <person name="Roberts A."/>
            <person name="Saif S."/>
            <person name="Shea T."/>
            <person name="Shenoy N."/>
            <person name="Sisk P."/>
            <person name="Stolte C."/>
            <person name="Sykes S."/>
            <person name="White J."/>
            <person name="Yandava C."/>
            <person name="Haas B."/>
            <person name="Nusbaum C."/>
            <person name="Birren B."/>
        </authorList>
    </citation>
    <scope>NUCLEOTIDE SEQUENCE</scope>
    <source>
        <strain evidence="2">ATCC 30864</strain>
    </source>
</reference>
<keyword evidence="2" id="KW-1185">Reference proteome</keyword>
<name>A0A0D2WK27_CAPO3</name>
<dbReference type="AlphaFoldDB" id="A0A0D2WK27"/>
<gene>
    <name evidence="1" type="ORF">CAOG_009410</name>
</gene>
<dbReference type="Proteomes" id="UP000008743">
    <property type="component" value="Unassembled WGS sequence"/>
</dbReference>
<dbReference type="InParanoid" id="A0A0D2WK27"/>
<evidence type="ECO:0000313" key="1">
    <source>
        <dbReference type="EMBL" id="KJE89893.1"/>
    </source>
</evidence>
<sequence length="110" mass="11825">MPAVDDAQNTRSVWQVQSVLASLDTMLRTARFFRLPLAPIKAALFSAARRSPAAAAFRAADPTAKCLSTKAAATTIVQRPDGTLPLLLLLCENAALTDHHSHRLLLCVCT</sequence>
<dbReference type="EMBL" id="KE346361">
    <property type="protein sequence ID" value="KJE89893.1"/>
    <property type="molecule type" value="Genomic_DNA"/>
</dbReference>
<protein>
    <submittedName>
        <fullName evidence="1">Uncharacterized protein</fullName>
    </submittedName>
</protein>
<proteinExistence type="predicted"/>